<keyword evidence="3" id="KW-1185">Reference proteome</keyword>
<accession>A0ABS4TRI8</accession>
<feature type="transmembrane region" description="Helical" evidence="1">
    <location>
        <begin position="64"/>
        <end position="86"/>
    </location>
</feature>
<dbReference type="Proteomes" id="UP001519332">
    <property type="component" value="Unassembled WGS sequence"/>
</dbReference>
<evidence type="ECO:0000313" key="3">
    <source>
        <dbReference type="Proteomes" id="UP001519332"/>
    </source>
</evidence>
<dbReference type="Pfam" id="PF19953">
    <property type="entry name" value="EACC1"/>
    <property type="match status" value="1"/>
</dbReference>
<name>A0ABS4TRI8_9PSEU</name>
<dbReference type="EMBL" id="JAGINW010000001">
    <property type="protein sequence ID" value="MBP2327030.1"/>
    <property type="molecule type" value="Genomic_DNA"/>
</dbReference>
<proteinExistence type="predicted"/>
<evidence type="ECO:0000313" key="2">
    <source>
        <dbReference type="EMBL" id="MBP2327030.1"/>
    </source>
</evidence>
<reference evidence="2 3" key="1">
    <citation type="submission" date="2021-03" db="EMBL/GenBank/DDBJ databases">
        <title>Sequencing the genomes of 1000 actinobacteria strains.</title>
        <authorList>
            <person name="Klenk H.-P."/>
        </authorList>
    </citation>
    <scope>NUCLEOTIDE SEQUENCE [LARGE SCALE GENOMIC DNA]</scope>
    <source>
        <strain evidence="2 3">DSM 46670</strain>
    </source>
</reference>
<comment type="caution">
    <text evidence="2">The sequence shown here is derived from an EMBL/GenBank/DDBJ whole genome shotgun (WGS) entry which is preliminary data.</text>
</comment>
<keyword evidence="1" id="KW-1133">Transmembrane helix</keyword>
<sequence>MTTTDAVPVLVRIASGPEDSRQATADLVMALTEDLTQAGIRTRASSAVPPPLGKSPPSALFETLLVYGIASPAAAAAFTKVVIAFLHRQRDRKIVIEHDDDRIEVHGASAADQRAAIEAWCTRQADRHTTTDAD</sequence>
<dbReference type="InterPro" id="IPR045428">
    <property type="entry name" value="EACC1"/>
</dbReference>
<protein>
    <submittedName>
        <fullName evidence="2">Uncharacterized protein</fullName>
    </submittedName>
</protein>
<gene>
    <name evidence="2" type="ORF">JOF56_007415</name>
</gene>
<organism evidence="2 3">
    <name type="scientific">Kibdelosporangium banguiense</name>
    <dbReference type="NCBI Taxonomy" id="1365924"/>
    <lineage>
        <taxon>Bacteria</taxon>
        <taxon>Bacillati</taxon>
        <taxon>Actinomycetota</taxon>
        <taxon>Actinomycetes</taxon>
        <taxon>Pseudonocardiales</taxon>
        <taxon>Pseudonocardiaceae</taxon>
        <taxon>Kibdelosporangium</taxon>
    </lineage>
</organism>
<evidence type="ECO:0000256" key="1">
    <source>
        <dbReference type="SAM" id="Phobius"/>
    </source>
</evidence>
<keyword evidence="1" id="KW-0812">Transmembrane</keyword>
<keyword evidence="1" id="KW-0472">Membrane</keyword>
<dbReference type="RefSeq" id="WP_209644029.1">
    <property type="nucleotide sequence ID" value="NZ_JAGINW010000001.1"/>
</dbReference>